<organism evidence="1 2">
    <name type="scientific">Agrobacterium tomkonis CFBP 6623</name>
    <dbReference type="NCBI Taxonomy" id="1183432"/>
    <lineage>
        <taxon>Bacteria</taxon>
        <taxon>Pseudomonadati</taxon>
        <taxon>Pseudomonadota</taxon>
        <taxon>Alphaproteobacteria</taxon>
        <taxon>Hyphomicrobiales</taxon>
        <taxon>Rhizobiaceae</taxon>
        <taxon>Rhizobium/Agrobacterium group</taxon>
        <taxon>Agrobacterium</taxon>
        <taxon>Agrobacterium tumefaciens complex</taxon>
    </lineage>
</organism>
<gene>
    <name evidence="1" type="ORF">AGR3A_Cc360046</name>
</gene>
<evidence type="ECO:0000313" key="1">
    <source>
        <dbReference type="EMBL" id="CUX28306.1"/>
    </source>
</evidence>
<reference evidence="2" key="1">
    <citation type="submission" date="2016-01" db="EMBL/GenBank/DDBJ databases">
        <authorList>
            <person name="Regsiter A."/>
            <person name="william w."/>
        </authorList>
    </citation>
    <scope>NUCLEOTIDE SEQUENCE [LARGE SCALE GENOMIC DNA]</scope>
    <source>
        <strain evidence="2">CFBP 6623</strain>
    </source>
</reference>
<protein>
    <submittedName>
        <fullName evidence="1">Uncharacterized protein</fullName>
    </submittedName>
</protein>
<dbReference type="Proteomes" id="UP000191988">
    <property type="component" value="Unassembled WGS sequence"/>
</dbReference>
<proteinExistence type="predicted"/>
<name>A0A1S7PXY6_9HYPH</name>
<dbReference type="STRING" id="1183432.AGR3A_Cc360046"/>
<keyword evidence="2" id="KW-1185">Reference proteome</keyword>
<accession>A0A1S7PXY6</accession>
<dbReference type="AlphaFoldDB" id="A0A1S7PXY6"/>
<evidence type="ECO:0000313" key="2">
    <source>
        <dbReference type="Proteomes" id="UP000191988"/>
    </source>
</evidence>
<dbReference type="EMBL" id="FBWK01000030">
    <property type="protein sequence ID" value="CUX28306.1"/>
    <property type="molecule type" value="Genomic_DNA"/>
</dbReference>
<sequence length="94" mass="10951">MRRSDQRFRSFLPPVEKRRQHRITDVNVNVKQSHAAFKRPRIGAATFIKRFLFIAIKQLLRLETVLIRSSQPNYEKAAFTISGQGTLVTLLIRT</sequence>